<dbReference type="HOGENOM" id="CLU_2736716_0_0_10"/>
<reference evidence="1 2" key="1">
    <citation type="submission" date="2010-12" db="EMBL/GenBank/DDBJ databases">
        <authorList>
            <person name="Muzny D."/>
            <person name="Qin X."/>
            <person name="Deng J."/>
            <person name="Jiang H."/>
            <person name="Liu Y."/>
            <person name="Qu J."/>
            <person name="Song X.-Z."/>
            <person name="Zhang L."/>
            <person name="Thornton R."/>
            <person name="Coyle M."/>
            <person name="Francisco L."/>
            <person name="Jackson L."/>
            <person name="Javaid M."/>
            <person name="Korchina V."/>
            <person name="Kovar C."/>
            <person name="Mata R."/>
            <person name="Mathew T."/>
            <person name="Ngo R."/>
            <person name="Nguyen L."/>
            <person name="Nguyen N."/>
            <person name="Okwuonu G."/>
            <person name="Ongeri F."/>
            <person name="Pham C."/>
            <person name="Simmons D."/>
            <person name="Wilczek-Boney K."/>
            <person name="Hale W."/>
            <person name="Jakkamsetti A."/>
            <person name="Pham P."/>
            <person name="Ruth R."/>
            <person name="San Lucas F."/>
            <person name="Warren J."/>
            <person name="Zhang J."/>
            <person name="Zhao Z."/>
            <person name="Zhou C."/>
            <person name="Zhu D."/>
            <person name="Lee S."/>
            <person name="Bess C."/>
            <person name="Blankenburg K."/>
            <person name="Forbes L."/>
            <person name="Fu Q."/>
            <person name="Gubbala S."/>
            <person name="Hirani K."/>
            <person name="Jayaseelan J.C."/>
            <person name="Lara F."/>
            <person name="Munidasa M."/>
            <person name="Palculict T."/>
            <person name="Patil S."/>
            <person name="Pu L.-L."/>
            <person name="Saada N."/>
            <person name="Tang L."/>
            <person name="Weissenberger G."/>
            <person name="Zhu Y."/>
            <person name="Hemphill L."/>
            <person name="Shang Y."/>
            <person name="Youmans B."/>
            <person name="Ayvaz T."/>
            <person name="Ross M."/>
            <person name="Santibanez J."/>
            <person name="Aqrawi P."/>
            <person name="Gross S."/>
            <person name="Joshi V."/>
            <person name="Fowler G."/>
            <person name="Nazareth L."/>
            <person name="Reid J."/>
            <person name="Worley K."/>
            <person name="Petrosino J."/>
            <person name="Highlander S."/>
            <person name="Gibbs R."/>
        </authorList>
    </citation>
    <scope>NUCLEOTIDE SEQUENCE [LARGE SCALE GENOMIC DNA]</scope>
    <source>
        <strain evidence="1 2">DSM 15606</strain>
    </source>
</reference>
<sequence>MLLRGAETPKSKFSCFHVARKHQKANLHASAWRGNNLKEMIKKAPQILVCEAYIIHILILSIQGNGSLCEV</sequence>
<evidence type="ECO:0000313" key="1">
    <source>
        <dbReference type="EMBL" id="EFV05733.1"/>
    </source>
</evidence>
<organism evidence="1 2">
    <name type="scientific">Segatella salivae DSM 15606</name>
    <dbReference type="NCBI Taxonomy" id="888832"/>
    <lineage>
        <taxon>Bacteria</taxon>
        <taxon>Pseudomonadati</taxon>
        <taxon>Bacteroidota</taxon>
        <taxon>Bacteroidia</taxon>
        <taxon>Bacteroidales</taxon>
        <taxon>Prevotellaceae</taxon>
        <taxon>Segatella</taxon>
    </lineage>
</organism>
<proteinExistence type="predicted"/>
<protein>
    <submittedName>
        <fullName evidence="1">Uncharacterized protein</fullName>
    </submittedName>
</protein>
<dbReference type="STRING" id="888832.HMPREF9420_0151"/>
<dbReference type="AlphaFoldDB" id="E6MKY4"/>
<dbReference type="Proteomes" id="UP000003874">
    <property type="component" value="Unassembled WGS sequence"/>
</dbReference>
<gene>
    <name evidence="1" type="ORF">HMPREF9420_0151</name>
</gene>
<keyword evidence="2" id="KW-1185">Reference proteome</keyword>
<accession>E6MKY4</accession>
<dbReference type="EMBL" id="AEQO01000012">
    <property type="protein sequence ID" value="EFV05733.1"/>
    <property type="molecule type" value="Genomic_DNA"/>
</dbReference>
<evidence type="ECO:0000313" key="2">
    <source>
        <dbReference type="Proteomes" id="UP000003874"/>
    </source>
</evidence>
<name>E6MKY4_9BACT</name>
<comment type="caution">
    <text evidence="1">The sequence shown here is derived from an EMBL/GenBank/DDBJ whole genome shotgun (WGS) entry which is preliminary data.</text>
</comment>